<dbReference type="OrthoDB" id="2446883at2759"/>
<feature type="region of interest" description="Disordered" evidence="1">
    <location>
        <begin position="1"/>
        <end position="38"/>
    </location>
</feature>
<name>A0A2I1F4V1_9GLOM</name>
<sequence>MSNSPSETNADSGSARSRKRVCELKDSSDLKDEKQNTASETKSLIIMNEEFAKRLGIKEFTENKDEWVTHREVFDYIVDPIWKPNGKELATNTIEYRLLESGDLDESKRTHVLLVHGKVIRYGDKISSEEHKELQKKFPGCFYAPTVERIVELCRFSAVNDNERKEWQSHIILRNVDNPSDVVTMANTELMVIDTGASIIIIPFFL</sequence>
<evidence type="ECO:0000256" key="1">
    <source>
        <dbReference type="SAM" id="MobiDB-lite"/>
    </source>
</evidence>
<reference evidence="2 3" key="1">
    <citation type="submission" date="2016-04" db="EMBL/GenBank/DDBJ databases">
        <title>Genome analyses suggest a sexual origin of heterokaryosis in a supposedly ancient asexual fungus.</title>
        <authorList>
            <person name="Ropars J."/>
            <person name="Sedzielewska K."/>
            <person name="Noel J."/>
            <person name="Charron P."/>
            <person name="Farinelli L."/>
            <person name="Marton T."/>
            <person name="Kruger M."/>
            <person name="Pelin A."/>
            <person name="Brachmann A."/>
            <person name="Corradi N."/>
        </authorList>
    </citation>
    <scope>NUCLEOTIDE SEQUENCE [LARGE SCALE GENOMIC DNA]</scope>
    <source>
        <strain evidence="2 3">A5</strain>
    </source>
</reference>
<evidence type="ECO:0000313" key="3">
    <source>
        <dbReference type="Proteomes" id="UP000232722"/>
    </source>
</evidence>
<dbReference type="EMBL" id="LLXJ01001364">
    <property type="protein sequence ID" value="PKC02552.1"/>
    <property type="molecule type" value="Genomic_DNA"/>
</dbReference>
<dbReference type="Proteomes" id="UP000232722">
    <property type="component" value="Unassembled WGS sequence"/>
</dbReference>
<comment type="caution">
    <text evidence="2">The sequence shown here is derived from an EMBL/GenBank/DDBJ whole genome shotgun (WGS) entry which is preliminary data.</text>
</comment>
<evidence type="ECO:0000313" key="2">
    <source>
        <dbReference type="EMBL" id="PKC02552.1"/>
    </source>
</evidence>
<protein>
    <submittedName>
        <fullName evidence="2">Uncharacterized protein</fullName>
    </submittedName>
</protein>
<dbReference type="VEuPathDB" id="FungiDB:FUN_008836"/>
<dbReference type="VEuPathDB" id="FungiDB:RhiirA1_470432"/>
<proteinExistence type="predicted"/>
<dbReference type="AlphaFoldDB" id="A0A2I1F4V1"/>
<organism evidence="2 3">
    <name type="scientific">Rhizophagus irregularis</name>
    <dbReference type="NCBI Taxonomy" id="588596"/>
    <lineage>
        <taxon>Eukaryota</taxon>
        <taxon>Fungi</taxon>
        <taxon>Fungi incertae sedis</taxon>
        <taxon>Mucoromycota</taxon>
        <taxon>Glomeromycotina</taxon>
        <taxon>Glomeromycetes</taxon>
        <taxon>Glomerales</taxon>
        <taxon>Glomeraceae</taxon>
        <taxon>Rhizophagus</taxon>
    </lineage>
</organism>
<feature type="compositionally biased region" description="Polar residues" evidence="1">
    <location>
        <begin position="1"/>
        <end position="15"/>
    </location>
</feature>
<reference evidence="2 3" key="2">
    <citation type="submission" date="2017-09" db="EMBL/GenBank/DDBJ databases">
        <title>Extensive intraspecific genome diversity in a model arbuscular mycorrhizal fungus.</title>
        <authorList>
            <person name="Chen E.C."/>
            <person name="Morin E."/>
            <person name="Beaudet D."/>
            <person name="Noel J."/>
            <person name="Ndikumana S."/>
            <person name="Charron P."/>
            <person name="St-Onge C."/>
            <person name="Giorgi J."/>
            <person name="Grigoriev I.V."/>
            <person name="Roux C."/>
            <person name="Martin F.M."/>
            <person name="Corradi N."/>
        </authorList>
    </citation>
    <scope>NUCLEOTIDE SEQUENCE [LARGE SCALE GENOMIC DNA]</scope>
    <source>
        <strain evidence="2 3">A5</strain>
    </source>
</reference>
<dbReference type="VEuPathDB" id="FungiDB:RhiirFUN_007628"/>
<accession>A0A2I1F4V1</accession>
<gene>
    <name evidence="2" type="ORF">RhiirA5_425070</name>
</gene>
<feature type="compositionally biased region" description="Basic and acidic residues" evidence="1">
    <location>
        <begin position="20"/>
        <end position="35"/>
    </location>
</feature>